<reference evidence="2" key="2">
    <citation type="submission" date="2020-09" db="EMBL/GenBank/DDBJ databases">
        <authorList>
            <person name="Sun Q."/>
            <person name="Zhou Y."/>
        </authorList>
    </citation>
    <scope>NUCLEOTIDE SEQUENCE</scope>
    <source>
        <strain evidence="2">CGMCC 1.7086</strain>
    </source>
</reference>
<dbReference type="Pfam" id="PF01042">
    <property type="entry name" value="Ribonuc_L-PSP"/>
    <property type="match status" value="1"/>
</dbReference>
<dbReference type="CDD" id="cd00448">
    <property type="entry name" value="YjgF_YER057c_UK114_family"/>
    <property type="match status" value="1"/>
</dbReference>
<organism evidence="2 3">
    <name type="scientific">Bowmanella pacifica</name>
    <dbReference type="NCBI Taxonomy" id="502051"/>
    <lineage>
        <taxon>Bacteria</taxon>
        <taxon>Pseudomonadati</taxon>
        <taxon>Pseudomonadota</taxon>
        <taxon>Gammaproteobacteria</taxon>
        <taxon>Alteromonadales</taxon>
        <taxon>Alteromonadaceae</taxon>
        <taxon>Bowmanella</taxon>
    </lineage>
</organism>
<dbReference type="PROSITE" id="PS01094">
    <property type="entry name" value="UPF0076"/>
    <property type="match status" value="1"/>
</dbReference>
<dbReference type="Proteomes" id="UP000606935">
    <property type="component" value="Unassembled WGS sequence"/>
</dbReference>
<dbReference type="PANTHER" id="PTHR11803">
    <property type="entry name" value="2-IMINOBUTANOATE/2-IMINOPROPANOATE DEAMINASE RIDA"/>
    <property type="match status" value="1"/>
</dbReference>
<dbReference type="SUPFAM" id="SSF55298">
    <property type="entry name" value="YjgF-like"/>
    <property type="match status" value="1"/>
</dbReference>
<dbReference type="FunFam" id="3.30.1330.40:FF:000001">
    <property type="entry name" value="L-PSP family endoribonuclease"/>
    <property type="match status" value="1"/>
</dbReference>
<reference evidence="2" key="1">
    <citation type="journal article" date="2014" name="Int. J. Syst. Evol. Microbiol.">
        <title>Complete genome sequence of Corynebacterium casei LMG S-19264T (=DSM 44701T), isolated from a smear-ripened cheese.</title>
        <authorList>
            <consortium name="US DOE Joint Genome Institute (JGI-PGF)"/>
            <person name="Walter F."/>
            <person name="Albersmeier A."/>
            <person name="Kalinowski J."/>
            <person name="Ruckert C."/>
        </authorList>
    </citation>
    <scope>NUCLEOTIDE SEQUENCE</scope>
    <source>
        <strain evidence="2">CGMCC 1.7086</strain>
    </source>
</reference>
<dbReference type="InterPro" id="IPR035959">
    <property type="entry name" value="RutC-like_sf"/>
</dbReference>
<evidence type="ECO:0000313" key="3">
    <source>
        <dbReference type="Proteomes" id="UP000606935"/>
    </source>
</evidence>
<dbReference type="InterPro" id="IPR006175">
    <property type="entry name" value="YjgF/YER057c/UK114"/>
</dbReference>
<sequence>MSKSVIHTDRAPKAIGTYSQAVKSGTTVYLSGQIPLVPETMEMVSEDFEAQARQVFENVKAVCEAAGGSTNDLTKVNIFLIDLSNFAKVNEIMSQYFKQPYPARAAIGVKELPKGSQIEIDGVMELPE</sequence>
<dbReference type="AlphaFoldDB" id="A0A918DGU2"/>
<keyword evidence="3" id="KW-1185">Reference proteome</keyword>
<dbReference type="PANTHER" id="PTHR11803:SF39">
    <property type="entry name" value="2-IMINOBUTANOATE_2-IMINOPROPANOATE DEAMINASE"/>
    <property type="match status" value="1"/>
</dbReference>
<dbReference type="GO" id="GO:0005829">
    <property type="term" value="C:cytosol"/>
    <property type="evidence" value="ECO:0007669"/>
    <property type="project" value="TreeGrafter"/>
</dbReference>
<gene>
    <name evidence="2" type="ORF">GCM10010982_09880</name>
</gene>
<dbReference type="RefSeq" id="WP_188691088.1">
    <property type="nucleotide sequence ID" value="NZ_BMLS01000001.1"/>
</dbReference>
<protein>
    <submittedName>
        <fullName evidence="2">Reactive intermediate/imine deaminase</fullName>
    </submittedName>
</protein>
<dbReference type="InterPro" id="IPR006056">
    <property type="entry name" value="RidA"/>
</dbReference>
<comment type="caution">
    <text evidence="2">The sequence shown here is derived from an EMBL/GenBank/DDBJ whole genome shotgun (WGS) entry which is preliminary data.</text>
</comment>
<comment type="similarity">
    <text evidence="1">Belongs to the RutC family.</text>
</comment>
<dbReference type="EMBL" id="BMLS01000001">
    <property type="protein sequence ID" value="GGO66214.1"/>
    <property type="molecule type" value="Genomic_DNA"/>
</dbReference>
<accession>A0A918DGU2</accession>
<proteinExistence type="inferred from homology"/>
<evidence type="ECO:0000313" key="2">
    <source>
        <dbReference type="EMBL" id="GGO66214.1"/>
    </source>
</evidence>
<dbReference type="InterPro" id="IPR019897">
    <property type="entry name" value="RidA_CS"/>
</dbReference>
<dbReference type="NCBIfam" id="TIGR00004">
    <property type="entry name" value="Rid family detoxifying hydrolase"/>
    <property type="match status" value="1"/>
</dbReference>
<evidence type="ECO:0000256" key="1">
    <source>
        <dbReference type="ARBA" id="ARBA00010552"/>
    </source>
</evidence>
<dbReference type="GO" id="GO:0019239">
    <property type="term" value="F:deaminase activity"/>
    <property type="evidence" value="ECO:0007669"/>
    <property type="project" value="TreeGrafter"/>
</dbReference>
<name>A0A918DGU2_9ALTE</name>
<dbReference type="Gene3D" id="3.30.1330.40">
    <property type="entry name" value="RutC-like"/>
    <property type="match status" value="1"/>
</dbReference>